<dbReference type="GO" id="GO:0004995">
    <property type="term" value="F:tachykinin receptor activity"/>
    <property type="evidence" value="ECO:0007669"/>
    <property type="project" value="InterPro"/>
</dbReference>
<keyword evidence="8" id="KW-0807">Transducer</keyword>
<evidence type="ECO:0000256" key="8">
    <source>
        <dbReference type="ARBA" id="ARBA00023224"/>
    </source>
</evidence>
<evidence type="ECO:0000256" key="2">
    <source>
        <dbReference type="ARBA" id="ARBA00022475"/>
    </source>
</evidence>
<dbReference type="PANTHER" id="PTHR46925">
    <property type="entry name" value="G-PROTEIN COUPLED RECEPTOR TKR-1-RELATED"/>
    <property type="match status" value="1"/>
</dbReference>
<dbReference type="AlphaFoldDB" id="A0AAN8GAK4"/>
<feature type="transmembrane region" description="Helical" evidence="9">
    <location>
        <begin position="6"/>
        <end position="25"/>
    </location>
</feature>
<evidence type="ECO:0000313" key="11">
    <source>
        <dbReference type="EMBL" id="KAK6169378.1"/>
    </source>
</evidence>
<dbReference type="Proteomes" id="UP001347796">
    <property type="component" value="Unassembled WGS sequence"/>
</dbReference>
<dbReference type="SUPFAM" id="SSF81321">
    <property type="entry name" value="Family A G protein-coupled receptor-like"/>
    <property type="match status" value="1"/>
</dbReference>
<name>A0AAN8GAK4_PATCE</name>
<evidence type="ECO:0000256" key="6">
    <source>
        <dbReference type="ARBA" id="ARBA00023136"/>
    </source>
</evidence>
<dbReference type="InterPro" id="IPR017452">
    <property type="entry name" value="GPCR_Rhodpsn_7TM"/>
</dbReference>
<feature type="domain" description="G-protein coupled receptors family 1 profile" evidence="10">
    <location>
        <begin position="1"/>
        <end position="106"/>
    </location>
</feature>
<dbReference type="GO" id="GO:0005886">
    <property type="term" value="C:plasma membrane"/>
    <property type="evidence" value="ECO:0007669"/>
    <property type="project" value="UniProtKB-SubCell"/>
</dbReference>
<keyword evidence="2" id="KW-1003">Cell membrane</keyword>
<dbReference type="PRINTS" id="PR00237">
    <property type="entry name" value="GPCRRHODOPSN"/>
</dbReference>
<evidence type="ECO:0000256" key="7">
    <source>
        <dbReference type="ARBA" id="ARBA00023170"/>
    </source>
</evidence>
<evidence type="ECO:0000313" key="12">
    <source>
        <dbReference type="Proteomes" id="UP001347796"/>
    </source>
</evidence>
<accession>A0AAN8GAK4</accession>
<keyword evidence="4 9" id="KW-1133">Transmembrane helix</keyword>
<dbReference type="Gene3D" id="1.20.1070.10">
    <property type="entry name" value="Rhodopsin 7-helix transmembrane proteins"/>
    <property type="match status" value="1"/>
</dbReference>
<evidence type="ECO:0000256" key="5">
    <source>
        <dbReference type="ARBA" id="ARBA00023040"/>
    </source>
</evidence>
<feature type="transmembrane region" description="Helical" evidence="9">
    <location>
        <begin position="85"/>
        <end position="109"/>
    </location>
</feature>
<dbReference type="PANTHER" id="PTHR46925:SF2">
    <property type="entry name" value="G-PROTEIN COUPLED RECEPTOR TKR-1-RELATED"/>
    <property type="match status" value="1"/>
</dbReference>
<evidence type="ECO:0000256" key="1">
    <source>
        <dbReference type="ARBA" id="ARBA00004651"/>
    </source>
</evidence>
<dbReference type="EMBL" id="JAZGQO010000015">
    <property type="protein sequence ID" value="KAK6169378.1"/>
    <property type="molecule type" value="Genomic_DNA"/>
</dbReference>
<keyword evidence="3 9" id="KW-0812">Transmembrane</keyword>
<dbReference type="Pfam" id="PF00001">
    <property type="entry name" value="7tm_1"/>
    <property type="match status" value="1"/>
</dbReference>
<gene>
    <name evidence="11" type="ORF">SNE40_020444</name>
</gene>
<evidence type="ECO:0000256" key="4">
    <source>
        <dbReference type="ARBA" id="ARBA00022989"/>
    </source>
</evidence>
<comment type="subcellular location">
    <subcellularLocation>
        <location evidence="1">Cell membrane</location>
        <topology evidence="1">Multi-pass membrane protein</topology>
    </subcellularLocation>
</comment>
<evidence type="ECO:0000256" key="3">
    <source>
        <dbReference type="ARBA" id="ARBA00022692"/>
    </source>
</evidence>
<keyword evidence="12" id="KW-1185">Reference proteome</keyword>
<keyword evidence="5" id="KW-0297">G-protein coupled receptor</keyword>
<keyword evidence="6 9" id="KW-0472">Membrane</keyword>
<sequence length="200" mass="23456">MVLHYFGPLAILIFSYSKIGFNIWIKNFRGDEGNNRRLQLAAAKQKMIRMMITVVVSYALCWLPIHTVTLIGDQHPAIYNLPMMPVLWMLFHWLAMSNSCYNPIIYIWMSPKFRTGLKLSIQRCTRRRSLQQRPSDDNLNVKPEDVAKKKTVYCCLLEDKRRRFHDGYTPYRLGHCAYPPPPRLMPLDRLRLSASIHSDT</sequence>
<dbReference type="PROSITE" id="PS50262">
    <property type="entry name" value="G_PROTEIN_RECEP_F1_2"/>
    <property type="match status" value="1"/>
</dbReference>
<organism evidence="11 12">
    <name type="scientific">Patella caerulea</name>
    <name type="common">Rayed Mediterranean limpet</name>
    <dbReference type="NCBI Taxonomy" id="87958"/>
    <lineage>
        <taxon>Eukaryota</taxon>
        <taxon>Metazoa</taxon>
        <taxon>Spiralia</taxon>
        <taxon>Lophotrochozoa</taxon>
        <taxon>Mollusca</taxon>
        <taxon>Gastropoda</taxon>
        <taxon>Patellogastropoda</taxon>
        <taxon>Patelloidea</taxon>
        <taxon>Patellidae</taxon>
        <taxon>Patella</taxon>
    </lineage>
</organism>
<reference evidence="11 12" key="1">
    <citation type="submission" date="2024-01" db="EMBL/GenBank/DDBJ databases">
        <title>The genome of the rayed Mediterranean limpet Patella caerulea (Linnaeus, 1758).</title>
        <authorList>
            <person name="Anh-Thu Weber A."/>
            <person name="Halstead-Nussloch G."/>
        </authorList>
    </citation>
    <scope>NUCLEOTIDE SEQUENCE [LARGE SCALE GENOMIC DNA]</scope>
    <source>
        <strain evidence="11">AATW-2023a</strain>
        <tissue evidence="11">Whole specimen</tissue>
    </source>
</reference>
<dbReference type="InterPro" id="IPR000276">
    <property type="entry name" value="GPCR_Rhodpsn"/>
</dbReference>
<comment type="caution">
    <text evidence="11">The sequence shown here is derived from an EMBL/GenBank/DDBJ whole genome shotgun (WGS) entry which is preliminary data.</text>
</comment>
<evidence type="ECO:0000259" key="10">
    <source>
        <dbReference type="PROSITE" id="PS50262"/>
    </source>
</evidence>
<proteinExistence type="predicted"/>
<protein>
    <recommendedName>
        <fullName evidence="10">G-protein coupled receptors family 1 profile domain-containing protein</fullName>
    </recommendedName>
</protein>
<evidence type="ECO:0000256" key="9">
    <source>
        <dbReference type="SAM" id="Phobius"/>
    </source>
</evidence>
<dbReference type="InterPro" id="IPR001681">
    <property type="entry name" value="Neurokn_rcpt"/>
</dbReference>
<keyword evidence="7" id="KW-0675">Receptor</keyword>
<feature type="transmembrane region" description="Helical" evidence="9">
    <location>
        <begin position="46"/>
        <end position="65"/>
    </location>
</feature>